<evidence type="ECO:0000313" key="8">
    <source>
        <dbReference type="EMBL" id="WNC68288.1"/>
    </source>
</evidence>
<reference evidence="9" key="1">
    <citation type="submission" date="2023-09" db="EMBL/GenBank/DDBJ databases">
        <authorList>
            <person name="Li S."/>
            <person name="Li X."/>
            <person name="Zhang C."/>
            <person name="Zhao Z."/>
        </authorList>
    </citation>
    <scope>NUCLEOTIDE SEQUENCE [LARGE SCALE GENOMIC DNA]</scope>
    <source>
        <strain evidence="9">SQ345</strain>
    </source>
</reference>
<evidence type="ECO:0000256" key="1">
    <source>
        <dbReference type="ARBA" id="ARBA00023015"/>
    </source>
</evidence>
<evidence type="ECO:0000256" key="3">
    <source>
        <dbReference type="ARBA" id="ARBA00023163"/>
    </source>
</evidence>
<dbReference type="Pfam" id="PF09339">
    <property type="entry name" value="HTH_IclR"/>
    <property type="match status" value="1"/>
</dbReference>
<evidence type="ECO:0000259" key="7">
    <source>
        <dbReference type="PROSITE" id="PS51078"/>
    </source>
</evidence>
<keyword evidence="2" id="KW-0238">DNA-binding</keyword>
<dbReference type="InterPro" id="IPR005471">
    <property type="entry name" value="Tscrpt_reg_IclR_N"/>
</dbReference>
<organism evidence="8 9">
    <name type="scientific">Thalassotalea nanhaiensis</name>
    <dbReference type="NCBI Taxonomy" id="3065648"/>
    <lineage>
        <taxon>Bacteria</taxon>
        <taxon>Pseudomonadati</taxon>
        <taxon>Pseudomonadota</taxon>
        <taxon>Gammaproteobacteria</taxon>
        <taxon>Alteromonadales</taxon>
        <taxon>Colwelliaceae</taxon>
        <taxon>Thalassotalea</taxon>
    </lineage>
</organism>
<dbReference type="SMART" id="SM00346">
    <property type="entry name" value="HTH_ICLR"/>
    <property type="match status" value="1"/>
</dbReference>
<dbReference type="PANTHER" id="PTHR30136">
    <property type="entry name" value="HELIX-TURN-HELIX TRANSCRIPTIONAL REGULATOR, ICLR FAMILY"/>
    <property type="match status" value="1"/>
</dbReference>
<dbReference type="PANTHER" id="PTHR30136:SF24">
    <property type="entry name" value="HTH-TYPE TRANSCRIPTIONAL REPRESSOR ALLR"/>
    <property type="match status" value="1"/>
</dbReference>
<dbReference type="InterPro" id="IPR029016">
    <property type="entry name" value="GAF-like_dom_sf"/>
</dbReference>
<accession>A0ABY9THJ0</accession>
<dbReference type="InterPro" id="IPR014757">
    <property type="entry name" value="Tscrpt_reg_IclR_C"/>
</dbReference>
<dbReference type="InterPro" id="IPR050707">
    <property type="entry name" value="HTH_MetabolicPath_Reg"/>
</dbReference>
<name>A0ABY9THJ0_9GAMM</name>
<dbReference type="InterPro" id="IPR036390">
    <property type="entry name" value="WH_DNA-bd_sf"/>
</dbReference>
<dbReference type="Gene3D" id="1.10.10.10">
    <property type="entry name" value="Winged helix-like DNA-binding domain superfamily/Winged helix DNA-binding domain"/>
    <property type="match status" value="1"/>
</dbReference>
<dbReference type="EMBL" id="CP134146">
    <property type="protein sequence ID" value="WNC68288.1"/>
    <property type="molecule type" value="Genomic_DNA"/>
</dbReference>
<evidence type="ECO:0000313" key="9">
    <source>
        <dbReference type="Proteomes" id="UP001248581"/>
    </source>
</evidence>
<keyword evidence="3" id="KW-0804">Transcription</keyword>
<keyword evidence="9" id="KW-1185">Reference proteome</keyword>
<dbReference type="InterPro" id="IPR036388">
    <property type="entry name" value="WH-like_DNA-bd_sf"/>
</dbReference>
<dbReference type="PROSITE" id="PS51078">
    <property type="entry name" value="ICLR_ED"/>
    <property type="match status" value="1"/>
</dbReference>
<dbReference type="PROSITE" id="PS51077">
    <property type="entry name" value="HTH_ICLR"/>
    <property type="match status" value="1"/>
</dbReference>
<dbReference type="SUPFAM" id="SSF55781">
    <property type="entry name" value="GAF domain-like"/>
    <property type="match status" value="1"/>
</dbReference>
<evidence type="ECO:0000256" key="2">
    <source>
        <dbReference type="ARBA" id="ARBA00023125"/>
    </source>
</evidence>
<feature type="domain" description="HTH iclR-type" evidence="6">
    <location>
        <begin position="10"/>
        <end position="71"/>
    </location>
</feature>
<evidence type="ECO:0000256" key="4">
    <source>
        <dbReference type="ARBA" id="ARBA00040379"/>
    </source>
</evidence>
<dbReference type="RefSeq" id="WP_348387444.1">
    <property type="nucleotide sequence ID" value="NZ_CP134146.1"/>
</dbReference>
<gene>
    <name evidence="8" type="ORF">RI845_17435</name>
</gene>
<proteinExistence type="predicted"/>
<evidence type="ECO:0000256" key="5">
    <source>
        <dbReference type="ARBA" id="ARBA00042627"/>
    </source>
</evidence>
<dbReference type="Proteomes" id="UP001248581">
    <property type="component" value="Chromosome"/>
</dbReference>
<dbReference type="Gene3D" id="3.30.450.40">
    <property type="match status" value="1"/>
</dbReference>
<feature type="domain" description="IclR-ED" evidence="7">
    <location>
        <begin position="72"/>
        <end position="251"/>
    </location>
</feature>
<sequence length="259" mass="28836">MKKAKPESRIQVIDRAAMLLDAISRYSMPVTLKALSADTNLAPSTAFRILHSLIDNRFVDRDATGKYLLSGRLIRLSNSQDTNIDFRKVAKPYMEKLRDKFGETINLTTREGDVVIYVEKAIPNRMMHVQQIIGSRAPLHVTGVGKMMLGMDGKEGIRGYAQRTNLPGYTRKTYSTLETLVPECLHCVEQGFAFDNEEAEMGVGCIGVLLYDRYGEVVAGLSVSAPIERRKDEWIEDLIAAGKSLSAELGYVESQGIDE</sequence>
<protein>
    <recommendedName>
        <fullName evidence="4">HTH-type transcriptional repressor AllR</fullName>
    </recommendedName>
    <alternativeName>
        <fullName evidence="5">Negative regulator of allantoin and glyoxylate utilization operons</fullName>
    </alternativeName>
</protein>
<dbReference type="Pfam" id="PF01614">
    <property type="entry name" value="IclR_C"/>
    <property type="match status" value="1"/>
</dbReference>
<dbReference type="SUPFAM" id="SSF46785">
    <property type="entry name" value="Winged helix' DNA-binding domain"/>
    <property type="match status" value="1"/>
</dbReference>
<evidence type="ECO:0000259" key="6">
    <source>
        <dbReference type="PROSITE" id="PS51077"/>
    </source>
</evidence>
<keyword evidence="1" id="KW-0805">Transcription regulation</keyword>